<dbReference type="AlphaFoldDB" id="A0A0J7K8T3"/>
<reference evidence="1 2" key="1">
    <citation type="submission" date="2015-04" db="EMBL/GenBank/DDBJ databases">
        <title>Lasius niger genome sequencing.</title>
        <authorList>
            <person name="Konorov E.A."/>
            <person name="Nikitin M.A."/>
            <person name="Kirill M.V."/>
            <person name="Chang P."/>
        </authorList>
    </citation>
    <scope>NUCLEOTIDE SEQUENCE [LARGE SCALE GENOMIC DNA]</scope>
    <source>
        <tissue evidence="1">Whole</tissue>
    </source>
</reference>
<evidence type="ECO:0008006" key="3">
    <source>
        <dbReference type="Google" id="ProtNLM"/>
    </source>
</evidence>
<dbReference type="EMBL" id="LBMM01011669">
    <property type="protein sequence ID" value="KMQ86709.1"/>
    <property type="molecule type" value="Genomic_DNA"/>
</dbReference>
<comment type="caution">
    <text evidence="1">The sequence shown here is derived from an EMBL/GenBank/DDBJ whole genome shotgun (WGS) entry which is preliminary data.</text>
</comment>
<keyword evidence="2" id="KW-1185">Reference proteome</keyword>
<evidence type="ECO:0000313" key="1">
    <source>
        <dbReference type="EMBL" id="KMQ86709.1"/>
    </source>
</evidence>
<name>A0A0J7K8T3_LASNI</name>
<sequence length="292" mass="34822">MKGTYFDEDENMVFEDQYLEEVTQDKQLVATDTSNSEDPIVKILEKLVEQNQKKEENKNVRKLAERFVLEKFDGKNVNAHQWVEIFEKECVRFGVTRDEEKIEIFRLFLEKSCLDWYNSMMIKFTLQSEWAEWKQNFCETYANKRWSTSRYALSFKYQAGSLLEYAIKKEKLLLEMRKSIDQGTLIDIIAAGLPNFITDRINKEEVLETKDLFNEIGKLEHLINRKKWIEKKNDTKKQKCGICEKLKKGVRFHPKAACWFKTKHNENEEKNRIKVINNSELECELETEDQKN</sequence>
<dbReference type="Proteomes" id="UP000036403">
    <property type="component" value="Unassembled WGS sequence"/>
</dbReference>
<accession>A0A0J7K8T3</accession>
<dbReference type="PaxDb" id="67767-A0A0J7K8T3"/>
<proteinExistence type="predicted"/>
<gene>
    <name evidence="1" type="ORF">RF55_14251</name>
</gene>
<evidence type="ECO:0000313" key="2">
    <source>
        <dbReference type="Proteomes" id="UP000036403"/>
    </source>
</evidence>
<organism evidence="1 2">
    <name type="scientific">Lasius niger</name>
    <name type="common">Black garden ant</name>
    <dbReference type="NCBI Taxonomy" id="67767"/>
    <lineage>
        <taxon>Eukaryota</taxon>
        <taxon>Metazoa</taxon>
        <taxon>Ecdysozoa</taxon>
        <taxon>Arthropoda</taxon>
        <taxon>Hexapoda</taxon>
        <taxon>Insecta</taxon>
        <taxon>Pterygota</taxon>
        <taxon>Neoptera</taxon>
        <taxon>Endopterygota</taxon>
        <taxon>Hymenoptera</taxon>
        <taxon>Apocrita</taxon>
        <taxon>Aculeata</taxon>
        <taxon>Formicoidea</taxon>
        <taxon>Formicidae</taxon>
        <taxon>Formicinae</taxon>
        <taxon>Lasius</taxon>
        <taxon>Lasius</taxon>
    </lineage>
</organism>
<protein>
    <recommendedName>
        <fullName evidence="3">Retrotransposon gag domain-containing protein</fullName>
    </recommendedName>
</protein>
<dbReference type="OrthoDB" id="7693420at2759"/>